<comment type="caution">
    <text evidence="1">The sequence shown here is derived from an EMBL/GenBank/DDBJ whole genome shotgun (WGS) entry which is preliminary data.</text>
</comment>
<accession>G6AGS2</accession>
<gene>
    <name evidence="1" type="ORF">HMPREF9138_01268</name>
</gene>
<dbReference type="AlphaFoldDB" id="G6AGS2"/>
<reference evidence="1 2" key="1">
    <citation type="submission" date="2011-10" db="EMBL/GenBank/DDBJ databases">
        <title>The Genome Sequence of Prevotella histicola F0411.</title>
        <authorList>
            <consortium name="The Broad Institute Genome Sequencing Platform"/>
            <person name="Earl A."/>
            <person name="Ward D."/>
            <person name="Feldgarden M."/>
            <person name="Gevers D."/>
            <person name="Izard J."/>
            <person name="Ganesan A."/>
            <person name="Blanton J.M."/>
            <person name="Baranova O.V."/>
            <person name="Tanner A.C."/>
            <person name="Mathney J.M.J."/>
            <person name="Dewhirst F.E."/>
            <person name="Young S.K."/>
            <person name="Zeng Q."/>
            <person name="Gargeya S."/>
            <person name="Fitzgerald M."/>
            <person name="Haas B."/>
            <person name="Abouelleil A."/>
            <person name="Alvarado L."/>
            <person name="Arachchi H.M."/>
            <person name="Berlin A."/>
            <person name="Brown A."/>
            <person name="Chapman S.B."/>
            <person name="Chen Z."/>
            <person name="Dunbar C."/>
            <person name="Freedman E."/>
            <person name="Gearin G."/>
            <person name="Gellesch M."/>
            <person name="Goldberg J."/>
            <person name="Griggs A."/>
            <person name="Gujja S."/>
            <person name="Heiman D."/>
            <person name="Howarth C."/>
            <person name="Larson L."/>
            <person name="Lui A."/>
            <person name="MacDonald P.J.P."/>
            <person name="Montmayeur A."/>
            <person name="Murphy C."/>
            <person name="Neiman D."/>
            <person name="Pearson M."/>
            <person name="Priest M."/>
            <person name="Roberts A."/>
            <person name="Saif S."/>
            <person name="Shea T."/>
            <person name="Shenoy N."/>
            <person name="Sisk P."/>
            <person name="Stolte C."/>
            <person name="Sykes S."/>
            <person name="Wortman J."/>
            <person name="Nusbaum C."/>
            <person name="Birren B."/>
        </authorList>
    </citation>
    <scope>NUCLEOTIDE SEQUENCE [LARGE SCALE GENOMIC DNA]</scope>
    <source>
        <strain evidence="1 2">F0411</strain>
    </source>
</reference>
<proteinExistence type="predicted"/>
<sequence length="58" mass="6947">MLKLKRKHRLCKTYSWYQKQKGVFHILKGALLHFKRASFTMQKGVFYYAKDALLLCPL</sequence>
<evidence type="ECO:0000313" key="1">
    <source>
        <dbReference type="EMBL" id="EHG16106.1"/>
    </source>
</evidence>
<protein>
    <submittedName>
        <fullName evidence="1">Uncharacterized protein</fullName>
    </submittedName>
</protein>
<dbReference type="HOGENOM" id="CLU_2975489_0_0_10"/>
<dbReference type="EMBL" id="AFXP01000010">
    <property type="protein sequence ID" value="EHG16106.1"/>
    <property type="molecule type" value="Genomic_DNA"/>
</dbReference>
<keyword evidence="2" id="KW-1185">Reference proteome</keyword>
<evidence type="ECO:0000313" key="2">
    <source>
        <dbReference type="Proteomes" id="UP000004597"/>
    </source>
</evidence>
<name>G6AGS2_9BACT</name>
<dbReference type="Proteomes" id="UP000004597">
    <property type="component" value="Unassembled WGS sequence"/>
</dbReference>
<organism evidence="1 2">
    <name type="scientific">Prevotella histicola F0411</name>
    <dbReference type="NCBI Taxonomy" id="857291"/>
    <lineage>
        <taxon>Bacteria</taxon>
        <taxon>Pseudomonadati</taxon>
        <taxon>Bacteroidota</taxon>
        <taxon>Bacteroidia</taxon>
        <taxon>Bacteroidales</taxon>
        <taxon>Prevotellaceae</taxon>
        <taxon>Prevotella</taxon>
    </lineage>
</organism>